<proteinExistence type="predicted"/>
<name>A0A8T2YJF0_POPDE</name>
<comment type="caution">
    <text evidence="1">The sequence shown here is derived from an EMBL/GenBank/DDBJ whole genome shotgun (WGS) entry which is preliminary data.</text>
</comment>
<evidence type="ECO:0000313" key="2">
    <source>
        <dbReference type="Proteomes" id="UP000807159"/>
    </source>
</evidence>
<protein>
    <submittedName>
        <fullName evidence="1">Uncharacterized protein</fullName>
    </submittedName>
</protein>
<organism evidence="1 2">
    <name type="scientific">Populus deltoides</name>
    <name type="common">Eastern poplar</name>
    <name type="synonym">Eastern cottonwood</name>
    <dbReference type="NCBI Taxonomy" id="3696"/>
    <lineage>
        <taxon>Eukaryota</taxon>
        <taxon>Viridiplantae</taxon>
        <taxon>Streptophyta</taxon>
        <taxon>Embryophyta</taxon>
        <taxon>Tracheophyta</taxon>
        <taxon>Spermatophyta</taxon>
        <taxon>Magnoliopsida</taxon>
        <taxon>eudicotyledons</taxon>
        <taxon>Gunneridae</taxon>
        <taxon>Pentapetalae</taxon>
        <taxon>rosids</taxon>
        <taxon>fabids</taxon>
        <taxon>Malpighiales</taxon>
        <taxon>Salicaceae</taxon>
        <taxon>Saliceae</taxon>
        <taxon>Populus</taxon>
    </lineage>
</organism>
<evidence type="ECO:0000313" key="1">
    <source>
        <dbReference type="EMBL" id="KAH8505240.1"/>
    </source>
</evidence>
<accession>A0A8T2YJF0</accession>
<dbReference type="EMBL" id="JACEGQ020000006">
    <property type="protein sequence ID" value="KAH8505240.1"/>
    <property type="molecule type" value="Genomic_DNA"/>
</dbReference>
<dbReference type="Proteomes" id="UP000807159">
    <property type="component" value="Chromosome 6"/>
</dbReference>
<gene>
    <name evidence="1" type="ORF">H0E87_012476</name>
</gene>
<keyword evidence="2" id="KW-1185">Reference proteome</keyword>
<sequence>GGSGHGDSENGPPLLDQHLNSLESIRRLLPQCKHAFYINCVISGLKNIQAALFAGARAITRVDSDIELFVQREEIHQRSSRFSIGSSFSKIGKVNKEEESLIKKEAEGSCNDQKIFNKLKHKIIVSDVVLKNRWSSASYSDLMFLNSEMLYDSSSNRFLSLDLKNEESTTNRAIEDEQVLKMKEEIEIKRLFESK</sequence>
<reference evidence="1" key="1">
    <citation type="journal article" date="2021" name="J. Hered.">
        <title>Genome Assembly of Salicaceae Populus deltoides (Eastern Cottonwood) I-69 Based on Nanopore Sequencing and Hi-C Technologies.</title>
        <authorList>
            <person name="Bai S."/>
            <person name="Wu H."/>
            <person name="Zhang J."/>
            <person name="Pan Z."/>
            <person name="Zhao W."/>
            <person name="Li Z."/>
            <person name="Tong C."/>
        </authorList>
    </citation>
    <scope>NUCLEOTIDE SEQUENCE</scope>
    <source>
        <tissue evidence="1">Leaf</tissue>
    </source>
</reference>
<dbReference type="AlphaFoldDB" id="A0A8T2YJF0"/>
<feature type="non-terminal residue" evidence="1">
    <location>
        <position position="1"/>
    </location>
</feature>
<feature type="non-terminal residue" evidence="1">
    <location>
        <position position="195"/>
    </location>
</feature>